<dbReference type="GO" id="GO:0008641">
    <property type="term" value="F:ubiquitin-like modifier activating enzyme activity"/>
    <property type="evidence" value="ECO:0007669"/>
    <property type="project" value="InterPro"/>
</dbReference>
<sequence>MLLTDAVPLPARPRLRLPALHRSADVLQFGAGPSDALVVDGLTPPLVRMVEALDGTRPLARVLADAVAAGASPGAARALLDHLDAAGLLADPAVPPLGRRVVVRGAGRVAVSVACLLATAGVGRVLVEAAGTVSRDDLGTGLVADDVGRPAERAAEEAVARAGASAPGPPAARRWLSARADLVVLADGARPDPLSAQRLVLDGRAHLPVAAVDGAGTVGPLVVPGATPCLRCDDLGRADADDAWPRVAAELVGRRDPAPVALAASTAALAVGEVLGFLDDGPPASRGAVLTLAPDGVRRVRPVRRHPECGCAGLAGRRARATGGVEVTPAATLLVTGTPGPTTAGAA</sequence>
<dbReference type="RefSeq" id="WP_133827381.1">
    <property type="nucleotide sequence ID" value="NZ_BAABHR010000074.1"/>
</dbReference>
<evidence type="ECO:0000313" key="2">
    <source>
        <dbReference type="Proteomes" id="UP000295705"/>
    </source>
</evidence>
<reference evidence="1 2" key="1">
    <citation type="submission" date="2019-03" db="EMBL/GenBank/DDBJ databases">
        <title>Genomic Encyclopedia of Type Strains, Phase IV (KMG-IV): sequencing the most valuable type-strain genomes for metagenomic binning, comparative biology and taxonomic classification.</title>
        <authorList>
            <person name="Goeker M."/>
        </authorList>
    </citation>
    <scope>NUCLEOTIDE SEQUENCE [LARGE SCALE GENOMIC DNA]</scope>
    <source>
        <strain evidence="1 2">DSM 45775</strain>
    </source>
</reference>
<comment type="caution">
    <text evidence="1">The sequence shown here is derived from an EMBL/GenBank/DDBJ whole genome shotgun (WGS) entry which is preliminary data.</text>
</comment>
<accession>A0A4R6VDS5</accession>
<keyword evidence="2" id="KW-1185">Reference proteome</keyword>
<organism evidence="1 2">
    <name type="scientific">Actinomycetospora succinea</name>
    <dbReference type="NCBI Taxonomy" id="663603"/>
    <lineage>
        <taxon>Bacteria</taxon>
        <taxon>Bacillati</taxon>
        <taxon>Actinomycetota</taxon>
        <taxon>Actinomycetes</taxon>
        <taxon>Pseudonocardiales</taxon>
        <taxon>Pseudonocardiaceae</taxon>
        <taxon>Actinomycetospora</taxon>
    </lineage>
</organism>
<dbReference type="SUPFAM" id="SSF69572">
    <property type="entry name" value="Activating enzymes of the ubiquitin-like proteins"/>
    <property type="match status" value="1"/>
</dbReference>
<protein>
    <submittedName>
        <fullName evidence="1">Molybdopterin/thiamine biosynthesis adenylyltransferase</fullName>
    </submittedName>
</protein>
<proteinExistence type="predicted"/>
<dbReference type="Proteomes" id="UP000295705">
    <property type="component" value="Unassembled WGS sequence"/>
</dbReference>
<evidence type="ECO:0000313" key="1">
    <source>
        <dbReference type="EMBL" id="TDQ58550.1"/>
    </source>
</evidence>
<dbReference type="InterPro" id="IPR035985">
    <property type="entry name" value="Ubiquitin-activating_enz"/>
</dbReference>
<keyword evidence="1" id="KW-0808">Transferase</keyword>
<keyword evidence="1" id="KW-0548">Nucleotidyltransferase</keyword>
<dbReference type="AlphaFoldDB" id="A0A4R6VDS5"/>
<dbReference type="OrthoDB" id="4426339at2"/>
<dbReference type="GO" id="GO:0016779">
    <property type="term" value="F:nucleotidyltransferase activity"/>
    <property type="evidence" value="ECO:0007669"/>
    <property type="project" value="UniProtKB-KW"/>
</dbReference>
<dbReference type="EMBL" id="SNYO01000004">
    <property type="protein sequence ID" value="TDQ58550.1"/>
    <property type="molecule type" value="Genomic_DNA"/>
</dbReference>
<name>A0A4R6VDS5_9PSEU</name>
<dbReference type="Gene3D" id="3.40.50.720">
    <property type="entry name" value="NAD(P)-binding Rossmann-like Domain"/>
    <property type="match status" value="1"/>
</dbReference>
<gene>
    <name evidence="1" type="ORF">EV188_104290</name>
</gene>